<dbReference type="EMBL" id="BONQ01000111">
    <property type="protein sequence ID" value="GIG49082.1"/>
    <property type="molecule type" value="Genomic_DNA"/>
</dbReference>
<dbReference type="PANTHER" id="PTHR34978">
    <property type="entry name" value="POSSIBLE SENSOR-TRANSDUCER PROTEIN BLAR"/>
    <property type="match status" value="1"/>
</dbReference>
<keyword evidence="3 6" id="KW-0378">Hydrolase</keyword>
<evidence type="ECO:0000256" key="6">
    <source>
        <dbReference type="RuleBase" id="RU003983"/>
    </source>
</evidence>
<dbReference type="PANTHER" id="PTHR34978:SF3">
    <property type="entry name" value="SLR0241 PROTEIN"/>
    <property type="match status" value="1"/>
</dbReference>
<dbReference type="Gene3D" id="3.30.2010.10">
    <property type="entry name" value="Metalloproteases ('zincins'), catalytic domain"/>
    <property type="match status" value="1"/>
</dbReference>
<dbReference type="GO" id="GO:0006508">
    <property type="term" value="P:proteolysis"/>
    <property type="evidence" value="ECO:0007669"/>
    <property type="project" value="UniProtKB-KW"/>
</dbReference>
<evidence type="ECO:0000313" key="9">
    <source>
        <dbReference type="EMBL" id="GIG49082.1"/>
    </source>
</evidence>
<dbReference type="AlphaFoldDB" id="A0A919PSU1"/>
<comment type="caution">
    <text evidence="9">The sequence shown here is derived from an EMBL/GenBank/DDBJ whole genome shotgun (WGS) entry which is preliminary data.</text>
</comment>
<comment type="cofactor">
    <cofactor evidence="6">
        <name>Zn(2+)</name>
        <dbReference type="ChEBI" id="CHEBI:29105"/>
    </cofactor>
    <text evidence="6">Binds 1 zinc ion per subunit.</text>
</comment>
<comment type="similarity">
    <text evidence="6">Belongs to the peptidase M48 family.</text>
</comment>
<evidence type="ECO:0000256" key="5">
    <source>
        <dbReference type="ARBA" id="ARBA00023049"/>
    </source>
</evidence>
<name>A0A919PSU1_9ACTN</name>
<feature type="transmembrane region" description="Helical" evidence="7">
    <location>
        <begin position="272"/>
        <end position="293"/>
    </location>
</feature>
<feature type="transmembrane region" description="Helical" evidence="7">
    <location>
        <begin position="35"/>
        <end position="58"/>
    </location>
</feature>
<dbReference type="GO" id="GO:0004222">
    <property type="term" value="F:metalloendopeptidase activity"/>
    <property type="evidence" value="ECO:0007669"/>
    <property type="project" value="InterPro"/>
</dbReference>
<reference evidence="9" key="1">
    <citation type="submission" date="2021-01" db="EMBL/GenBank/DDBJ databases">
        <title>Whole genome shotgun sequence of Dactylosporangium siamense NBRC 106093.</title>
        <authorList>
            <person name="Komaki H."/>
            <person name="Tamura T."/>
        </authorList>
    </citation>
    <scope>NUCLEOTIDE SEQUENCE</scope>
    <source>
        <strain evidence="9">NBRC 106093</strain>
    </source>
</reference>
<evidence type="ECO:0000259" key="8">
    <source>
        <dbReference type="Pfam" id="PF01435"/>
    </source>
</evidence>
<evidence type="ECO:0000313" key="10">
    <source>
        <dbReference type="Proteomes" id="UP000660611"/>
    </source>
</evidence>
<evidence type="ECO:0000256" key="7">
    <source>
        <dbReference type="SAM" id="Phobius"/>
    </source>
</evidence>
<evidence type="ECO:0000256" key="4">
    <source>
        <dbReference type="ARBA" id="ARBA00022833"/>
    </source>
</evidence>
<dbReference type="GO" id="GO:0046872">
    <property type="term" value="F:metal ion binding"/>
    <property type="evidence" value="ECO:0007669"/>
    <property type="project" value="UniProtKB-KW"/>
</dbReference>
<feature type="domain" description="Peptidase M48" evidence="8">
    <location>
        <begin position="143"/>
        <end position="187"/>
    </location>
</feature>
<keyword evidence="4 6" id="KW-0862">Zinc</keyword>
<keyword evidence="7" id="KW-0812">Transmembrane</keyword>
<dbReference type="Proteomes" id="UP000660611">
    <property type="component" value="Unassembled WGS sequence"/>
</dbReference>
<sequence length="303" mass="32289">MTWLVPVSLLLPVLLLPLARLSARTRRPERAARALAAAAVVTAACGTACLVLVAATLADDIPAVVAYSRQARSRGHILPEPIPDGVAIAVTLLLAFIGWRLAAELRRRRLVTSDLHAVGSARDWLLVVDWESPRAVAVPPRHGRRGHVLVTSGMLRLLDPRERAAVLAHERAHLSHRHYRTTALAAAAAAVNPLLRPVESAVWLLAERSADEDAARAVADRRLVAQTVAKVALAAHSDGHTLGFGGSSTVRRVEALVKPHAGRQRPGGAPDFGAVILAAASIAVAAAVLYEFVELFLAWLPTH</sequence>
<protein>
    <recommendedName>
        <fullName evidence="8">Peptidase M48 domain-containing protein</fullName>
    </recommendedName>
</protein>
<keyword evidence="7" id="KW-0472">Membrane</keyword>
<dbReference type="CDD" id="cd07326">
    <property type="entry name" value="M56_BlaR1_MecR1_like"/>
    <property type="match status" value="1"/>
</dbReference>
<dbReference type="RefSeq" id="WP_203850778.1">
    <property type="nucleotide sequence ID" value="NZ_BAAAVW010000008.1"/>
</dbReference>
<proteinExistence type="inferred from homology"/>
<dbReference type="InterPro" id="IPR052173">
    <property type="entry name" value="Beta-lactam_resp_regulator"/>
</dbReference>
<dbReference type="InterPro" id="IPR001915">
    <property type="entry name" value="Peptidase_M48"/>
</dbReference>
<feature type="transmembrane region" description="Helical" evidence="7">
    <location>
        <begin position="6"/>
        <end position="23"/>
    </location>
</feature>
<organism evidence="9 10">
    <name type="scientific">Dactylosporangium siamense</name>
    <dbReference type="NCBI Taxonomy" id="685454"/>
    <lineage>
        <taxon>Bacteria</taxon>
        <taxon>Bacillati</taxon>
        <taxon>Actinomycetota</taxon>
        <taxon>Actinomycetes</taxon>
        <taxon>Micromonosporales</taxon>
        <taxon>Micromonosporaceae</taxon>
        <taxon>Dactylosporangium</taxon>
    </lineage>
</organism>
<evidence type="ECO:0000256" key="2">
    <source>
        <dbReference type="ARBA" id="ARBA00022723"/>
    </source>
</evidence>
<keyword evidence="1 6" id="KW-0645">Protease</keyword>
<keyword evidence="7" id="KW-1133">Transmembrane helix</keyword>
<keyword evidence="10" id="KW-1185">Reference proteome</keyword>
<feature type="transmembrane region" description="Helical" evidence="7">
    <location>
        <begin position="85"/>
        <end position="103"/>
    </location>
</feature>
<keyword evidence="5 6" id="KW-0482">Metalloprotease</keyword>
<dbReference type="Pfam" id="PF01435">
    <property type="entry name" value="Peptidase_M48"/>
    <property type="match status" value="1"/>
</dbReference>
<keyword evidence="2" id="KW-0479">Metal-binding</keyword>
<gene>
    <name evidence="9" type="ORF">Dsi01nite_071230</name>
</gene>
<accession>A0A919PSU1</accession>
<evidence type="ECO:0000256" key="3">
    <source>
        <dbReference type="ARBA" id="ARBA00022801"/>
    </source>
</evidence>
<evidence type="ECO:0000256" key="1">
    <source>
        <dbReference type="ARBA" id="ARBA00022670"/>
    </source>
</evidence>